<feature type="binding site" evidence="11">
    <location>
        <begin position="9"/>
        <end position="16"/>
    </location>
    <ligand>
        <name>ATP</name>
        <dbReference type="ChEBI" id="CHEBI:30616"/>
    </ligand>
</feature>
<dbReference type="InterPro" id="IPR027417">
    <property type="entry name" value="P-loop_NTPase"/>
</dbReference>
<dbReference type="GO" id="GO:0006233">
    <property type="term" value="P:dTDP biosynthetic process"/>
    <property type="evidence" value="ECO:0007669"/>
    <property type="project" value="InterPro"/>
</dbReference>
<sequence>MFKFISFEGIDGCGKTTLRNAILKRLLALGVPATSIGQNSWLSVPEAYVILSARERHQVFPAATMTRCYLADKLLHYKLNVHNLRKYGVVVSDRYYVSDIVYMHALHSMPLAQLAGEFLAESFIWPDQIYFLDVDPNVAMDRIERRGKPRRHYEQITDLQRLHDTYCTFFDQYEDMLPTELHRISNDDGALEEVVETVIQTSGILNNPRCSRTPS</sequence>
<dbReference type="Proteomes" id="UP000198615">
    <property type="component" value="Unassembled WGS sequence"/>
</dbReference>
<dbReference type="GO" id="GO:0006227">
    <property type="term" value="P:dUDP biosynthetic process"/>
    <property type="evidence" value="ECO:0007669"/>
    <property type="project" value="TreeGrafter"/>
</dbReference>
<evidence type="ECO:0000256" key="6">
    <source>
        <dbReference type="ARBA" id="ARBA00022741"/>
    </source>
</evidence>
<proteinExistence type="inferred from homology"/>
<evidence type="ECO:0000256" key="10">
    <source>
        <dbReference type="ARBA" id="ARBA00048743"/>
    </source>
</evidence>
<evidence type="ECO:0000256" key="7">
    <source>
        <dbReference type="ARBA" id="ARBA00022777"/>
    </source>
</evidence>
<evidence type="ECO:0000256" key="5">
    <source>
        <dbReference type="ARBA" id="ARBA00022727"/>
    </source>
</evidence>
<accession>A0A8G2F5U6</accession>
<keyword evidence="6 11" id="KW-0547">Nucleotide-binding</keyword>
<name>A0A8G2F5U6_9PROT</name>
<dbReference type="SUPFAM" id="SSF52540">
    <property type="entry name" value="P-loop containing nucleoside triphosphate hydrolases"/>
    <property type="match status" value="1"/>
</dbReference>
<protein>
    <recommendedName>
        <fullName evidence="3 11">Thymidylate kinase</fullName>
        <ecNumber evidence="2 11">2.7.4.9</ecNumber>
    </recommendedName>
    <alternativeName>
        <fullName evidence="9 11">dTMP kinase</fullName>
    </alternativeName>
</protein>
<dbReference type="GO" id="GO:0004798">
    <property type="term" value="F:dTMP kinase activity"/>
    <property type="evidence" value="ECO:0007669"/>
    <property type="project" value="UniProtKB-UniRule"/>
</dbReference>
<evidence type="ECO:0000256" key="1">
    <source>
        <dbReference type="ARBA" id="ARBA00009776"/>
    </source>
</evidence>
<comment type="function">
    <text evidence="11">Phosphorylation of dTMP to form dTDP in both de novo and salvage pathways of dTTP synthesis.</text>
</comment>
<comment type="similarity">
    <text evidence="1 11">Belongs to the thymidylate kinase family.</text>
</comment>
<reference evidence="13 14" key="1">
    <citation type="submission" date="2016-10" db="EMBL/GenBank/DDBJ databases">
        <authorList>
            <person name="Varghese N."/>
            <person name="Submissions S."/>
        </authorList>
    </citation>
    <scope>NUCLEOTIDE SEQUENCE [LARGE SCALE GENOMIC DNA]</scope>
    <source>
        <strain evidence="13 14">DSM 18839</strain>
    </source>
</reference>
<dbReference type="OrthoDB" id="9774907at2"/>
<evidence type="ECO:0000256" key="11">
    <source>
        <dbReference type="HAMAP-Rule" id="MF_00165"/>
    </source>
</evidence>
<keyword evidence="7 11" id="KW-0418">Kinase</keyword>
<dbReference type="EMBL" id="FNBW01000028">
    <property type="protein sequence ID" value="SDG58922.1"/>
    <property type="molecule type" value="Genomic_DNA"/>
</dbReference>
<dbReference type="GO" id="GO:0005524">
    <property type="term" value="F:ATP binding"/>
    <property type="evidence" value="ECO:0007669"/>
    <property type="project" value="UniProtKB-UniRule"/>
</dbReference>
<dbReference type="InterPro" id="IPR018094">
    <property type="entry name" value="Thymidylate_kinase"/>
</dbReference>
<dbReference type="PANTHER" id="PTHR10344:SF4">
    <property type="entry name" value="UMP-CMP KINASE 2, MITOCHONDRIAL"/>
    <property type="match status" value="1"/>
</dbReference>
<dbReference type="HAMAP" id="MF_00165">
    <property type="entry name" value="Thymidylate_kinase"/>
    <property type="match status" value="1"/>
</dbReference>
<keyword evidence="4 11" id="KW-0808">Transferase</keyword>
<dbReference type="CDD" id="cd01672">
    <property type="entry name" value="TMPK"/>
    <property type="match status" value="1"/>
</dbReference>
<evidence type="ECO:0000256" key="4">
    <source>
        <dbReference type="ARBA" id="ARBA00022679"/>
    </source>
</evidence>
<comment type="caution">
    <text evidence="13">The sequence shown here is derived from an EMBL/GenBank/DDBJ whole genome shotgun (WGS) entry which is preliminary data.</text>
</comment>
<dbReference type="PANTHER" id="PTHR10344">
    <property type="entry name" value="THYMIDYLATE KINASE"/>
    <property type="match status" value="1"/>
</dbReference>
<dbReference type="GO" id="GO:0006235">
    <property type="term" value="P:dTTP biosynthetic process"/>
    <property type="evidence" value="ECO:0007669"/>
    <property type="project" value="UniProtKB-UniRule"/>
</dbReference>
<keyword evidence="8 11" id="KW-0067">ATP-binding</keyword>
<keyword evidence="5 11" id="KW-0545">Nucleotide biosynthesis</keyword>
<keyword evidence="14" id="KW-1185">Reference proteome</keyword>
<dbReference type="InterPro" id="IPR039430">
    <property type="entry name" value="Thymidylate_kin-like_dom"/>
</dbReference>
<evidence type="ECO:0000256" key="3">
    <source>
        <dbReference type="ARBA" id="ARBA00017144"/>
    </source>
</evidence>
<dbReference type="EC" id="2.7.4.9" evidence="2 11"/>
<dbReference type="GO" id="GO:0005737">
    <property type="term" value="C:cytoplasm"/>
    <property type="evidence" value="ECO:0007669"/>
    <property type="project" value="TreeGrafter"/>
</dbReference>
<evidence type="ECO:0000259" key="12">
    <source>
        <dbReference type="Pfam" id="PF02223"/>
    </source>
</evidence>
<evidence type="ECO:0000256" key="2">
    <source>
        <dbReference type="ARBA" id="ARBA00012980"/>
    </source>
</evidence>
<evidence type="ECO:0000313" key="13">
    <source>
        <dbReference type="EMBL" id="SDG58922.1"/>
    </source>
</evidence>
<gene>
    <name evidence="11" type="primary">tmk</name>
    <name evidence="13" type="ORF">SAMN05660686_04948</name>
</gene>
<evidence type="ECO:0000256" key="9">
    <source>
        <dbReference type="ARBA" id="ARBA00029962"/>
    </source>
</evidence>
<dbReference type="Pfam" id="PF02223">
    <property type="entry name" value="Thymidylate_kin"/>
    <property type="match status" value="1"/>
</dbReference>
<dbReference type="Gene3D" id="3.40.50.300">
    <property type="entry name" value="P-loop containing nucleotide triphosphate hydrolases"/>
    <property type="match status" value="1"/>
</dbReference>
<comment type="catalytic activity">
    <reaction evidence="10 11">
        <text>dTMP + ATP = dTDP + ADP</text>
        <dbReference type="Rhea" id="RHEA:13517"/>
        <dbReference type="ChEBI" id="CHEBI:30616"/>
        <dbReference type="ChEBI" id="CHEBI:58369"/>
        <dbReference type="ChEBI" id="CHEBI:63528"/>
        <dbReference type="ChEBI" id="CHEBI:456216"/>
        <dbReference type="EC" id="2.7.4.9"/>
    </reaction>
</comment>
<organism evidence="13 14">
    <name type="scientific">Thalassobaculum litoreum DSM 18839</name>
    <dbReference type="NCBI Taxonomy" id="1123362"/>
    <lineage>
        <taxon>Bacteria</taxon>
        <taxon>Pseudomonadati</taxon>
        <taxon>Pseudomonadota</taxon>
        <taxon>Alphaproteobacteria</taxon>
        <taxon>Rhodospirillales</taxon>
        <taxon>Thalassobaculaceae</taxon>
        <taxon>Thalassobaculum</taxon>
    </lineage>
</organism>
<evidence type="ECO:0000313" key="14">
    <source>
        <dbReference type="Proteomes" id="UP000198615"/>
    </source>
</evidence>
<feature type="domain" description="Thymidylate kinase-like" evidence="12">
    <location>
        <begin position="7"/>
        <end position="171"/>
    </location>
</feature>
<dbReference type="AlphaFoldDB" id="A0A8G2F5U6"/>
<evidence type="ECO:0000256" key="8">
    <source>
        <dbReference type="ARBA" id="ARBA00022840"/>
    </source>
</evidence>
<dbReference type="RefSeq" id="WP_139189475.1">
    <property type="nucleotide sequence ID" value="NZ_FNBW01000028.1"/>
</dbReference>